<reference evidence="2 3" key="2">
    <citation type="journal article" date="2012" name="Nucleic Acids Res.">
        <title>Massive gene acquisitions in Mycobacterium indicus pranii provide a perspective on mycobacterial evolution.</title>
        <authorList>
            <person name="Saini V."/>
            <person name="Raghuvanshi S."/>
            <person name="Khurana J.P."/>
            <person name="Ahmed N."/>
            <person name="Hasnain S.E."/>
            <person name="Tyagi A.K."/>
            <person name="Tyagi A.K."/>
        </authorList>
    </citation>
    <scope>NUCLEOTIDE SEQUENCE [LARGE SCALE GENOMIC DNA]</scope>
    <source>
        <strain evidence="3">DSM 45239 / MTCC 9506</strain>
    </source>
</reference>
<dbReference type="HOGENOM" id="CLU_3303315_0_0_11"/>
<dbReference type="KEGG" id="mid:MIP_03951"/>
<organism evidence="2 3">
    <name type="scientific">Mycobacterium indicus pranii (strain DSM 45239 / MTCC 9506)</name>
    <dbReference type="NCBI Taxonomy" id="1232724"/>
    <lineage>
        <taxon>Bacteria</taxon>
        <taxon>Bacillati</taxon>
        <taxon>Actinomycetota</taxon>
        <taxon>Actinomycetes</taxon>
        <taxon>Mycobacteriales</taxon>
        <taxon>Mycobacteriaceae</taxon>
        <taxon>Mycobacterium</taxon>
        <taxon>Mycobacterium avium complex (MAC)</taxon>
    </lineage>
</organism>
<name>J9WJN1_MYCIP</name>
<dbReference type="AlphaFoldDB" id="J9WJN1"/>
<protein>
    <submittedName>
        <fullName evidence="2">6-phosphogluconate dehydrogenase,decarboxylating</fullName>
    </submittedName>
</protein>
<sequence>MPRHRRDRCGCSMAPRRRARRSPRAAGPATCTTRPGRRA</sequence>
<feature type="region of interest" description="Disordered" evidence="1">
    <location>
        <begin position="1"/>
        <end position="39"/>
    </location>
</feature>
<dbReference type="PATRIC" id="fig|1232724.3.peg.2737"/>
<evidence type="ECO:0000256" key="1">
    <source>
        <dbReference type="SAM" id="MobiDB-lite"/>
    </source>
</evidence>
<evidence type="ECO:0000313" key="2">
    <source>
        <dbReference type="EMBL" id="AFS14707.1"/>
    </source>
</evidence>
<accession>J9WJN1</accession>
<proteinExistence type="predicted"/>
<gene>
    <name evidence="2" type="ORF">MIP_03951</name>
</gene>
<dbReference type="Proteomes" id="UP000007329">
    <property type="component" value="Chromosome"/>
</dbReference>
<evidence type="ECO:0000313" key="3">
    <source>
        <dbReference type="Proteomes" id="UP000007329"/>
    </source>
</evidence>
<reference evidence="2 3" key="1">
    <citation type="journal article" date="2007" name="PLoS ONE">
        <title>Molecular analysis of a leprosy immunotherapeutic bacillus provides insights into Mycobacterium evolution.</title>
        <authorList>
            <person name="Ahmed N."/>
            <person name="Saini V."/>
            <person name="Raghuvanshi S."/>
            <person name="Khurana J.P."/>
            <person name="Tyagi A.K."/>
            <person name="Tyagi A.K."/>
            <person name="Hasnain S.E."/>
        </authorList>
    </citation>
    <scope>NUCLEOTIDE SEQUENCE [LARGE SCALE GENOMIC DNA]</scope>
    <source>
        <strain evidence="2">MTCC 9506</strain>
    </source>
</reference>
<dbReference type="EMBL" id="CP002275">
    <property type="protein sequence ID" value="AFS14707.1"/>
    <property type="molecule type" value="Genomic_DNA"/>
</dbReference>